<comment type="subcellular location">
    <subcellularLocation>
        <location evidence="1">Cell membrane</location>
        <topology evidence="1">Multi-pass membrane protein</topology>
    </subcellularLocation>
</comment>
<dbReference type="Pfam" id="PF07662">
    <property type="entry name" value="Nucleos_tra2_C"/>
    <property type="match status" value="1"/>
</dbReference>
<name>A0A6A4HMX2_9AGAR</name>
<dbReference type="GO" id="GO:0015293">
    <property type="term" value="F:symporter activity"/>
    <property type="evidence" value="ECO:0007669"/>
    <property type="project" value="TreeGrafter"/>
</dbReference>
<dbReference type="GO" id="GO:0005886">
    <property type="term" value="C:plasma membrane"/>
    <property type="evidence" value="ECO:0007669"/>
    <property type="project" value="UniProtKB-SubCell"/>
</dbReference>
<reference evidence="11" key="1">
    <citation type="journal article" date="2019" name="Environ. Microbiol.">
        <title>Fungal ecological strategies reflected in gene transcription - a case study of two litter decomposers.</title>
        <authorList>
            <person name="Barbi F."/>
            <person name="Kohler A."/>
            <person name="Barry K."/>
            <person name="Baskaran P."/>
            <person name="Daum C."/>
            <person name="Fauchery L."/>
            <person name="Ihrmark K."/>
            <person name="Kuo A."/>
            <person name="LaButti K."/>
            <person name="Lipzen A."/>
            <person name="Morin E."/>
            <person name="Grigoriev I.V."/>
            <person name="Henrissat B."/>
            <person name="Lindahl B."/>
            <person name="Martin F."/>
        </authorList>
    </citation>
    <scope>NUCLEOTIDE SEQUENCE</scope>
    <source>
        <strain evidence="11">JB14</strain>
    </source>
</reference>
<evidence type="ECO:0000256" key="5">
    <source>
        <dbReference type="ARBA" id="ARBA00022989"/>
    </source>
</evidence>
<feature type="transmembrane region" description="Helical" evidence="7">
    <location>
        <begin position="132"/>
        <end position="152"/>
    </location>
</feature>
<dbReference type="PANTHER" id="PTHR10590:SF4">
    <property type="entry name" value="SOLUTE CARRIER FAMILY 28 MEMBER 3"/>
    <property type="match status" value="1"/>
</dbReference>
<dbReference type="InterPro" id="IPR008276">
    <property type="entry name" value="C_nuclsd_transpt"/>
</dbReference>
<feature type="transmembrane region" description="Helical" evidence="7">
    <location>
        <begin position="221"/>
        <end position="241"/>
    </location>
</feature>
<evidence type="ECO:0000256" key="2">
    <source>
        <dbReference type="ARBA" id="ARBA00009033"/>
    </source>
</evidence>
<feature type="transmembrane region" description="Helical" evidence="7">
    <location>
        <begin position="253"/>
        <end position="275"/>
    </location>
</feature>
<comment type="similarity">
    <text evidence="2">Belongs to the concentrative nucleoside transporter (CNT) (TC 2.A.41) family.</text>
</comment>
<dbReference type="Pfam" id="PF07670">
    <property type="entry name" value="Gate"/>
    <property type="match status" value="1"/>
</dbReference>
<dbReference type="GO" id="GO:0005337">
    <property type="term" value="F:nucleoside transmembrane transporter activity"/>
    <property type="evidence" value="ECO:0007669"/>
    <property type="project" value="InterPro"/>
</dbReference>
<evidence type="ECO:0000256" key="6">
    <source>
        <dbReference type="ARBA" id="ARBA00023136"/>
    </source>
</evidence>
<evidence type="ECO:0000259" key="8">
    <source>
        <dbReference type="Pfam" id="PF01773"/>
    </source>
</evidence>
<feature type="transmembrane region" description="Helical" evidence="7">
    <location>
        <begin position="56"/>
        <end position="74"/>
    </location>
</feature>
<sequence length="502" mass="55012">MEMEKEGADASLGPYNWMGHPGRRYIIVVVVYSGVEACWVRMVCFFSLNFEVAQTVIAWFALILIASGPVSNILKKWAPSGTVSLASARYWNIFRHSWLRIPYLLRLSFGWLVVVGIFLSMVFGFRNDDESLGARAIPLSGIVVFQTTFFLASENRSRIQWPTVINGLILQQVIAMFVLKTRAGFDIFDWIVNVVIDFFGFTIAGKVFVWDEATASKEWLIINIIASVFLFLAFVELLYYIGVMEWILKKLAWFFFNIMNISGAEAVVAASSPIVGQGDAACLVKPYMNLMTRSELHLVLTSGYSTISGTFVAIYVSLGVPAQNLITSSCISIPAVIAISKMRCPEMEEPVTRGNVVVNRGEQANKPENVIHAFFKGAAFGLQIAAQIIANTLVFLSFLSLVNSLLTWIGLGFGIPRTELLPVARLLATKLVANELVAYTELQALMKTDAALSARAYTITTYALCGFANISSLAVTGVIAALAPSKATTAAKIAFSALLCGF</sequence>
<proteinExistence type="inferred from homology"/>
<evidence type="ECO:0000259" key="9">
    <source>
        <dbReference type="Pfam" id="PF07662"/>
    </source>
</evidence>
<feature type="transmembrane region" description="Helical" evidence="7">
    <location>
        <begin position="393"/>
        <end position="415"/>
    </location>
</feature>
<evidence type="ECO:0000256" key="4">
    <source>
        <dbReference type="ARBA" id="ARBA00022692"/>
    </source>
</evidence>
<evidence type="ECO:0000259" key="10">
    <source>
        <dbReference type="Pfam" id="PF07670"/>
    </source>
</evidence>
<evidence type="ECO:0000256" key="3">
    <source>
        <dbReference type="ARBA" id="ARBA00022475"/>
    </source>
</evidence>
<dbReference type="PANTHER" id="PTHR10590">
    <property type="entry name" value="SODIUM/NUCLEOSIDE COTRANSPORTER"/>
    <property type="match status" value="1"/>
</dbReference>
<feature type="transmembrane region" description="Helical" evidence="7">
    <location>
        <begin position="296"/>
        <end position="316"/>
    </location>
</feature>
<keyword evidence="6 7" id="KW-0472">Membrane</keyword>
<dbReference type="InterPro" id="IPR011657">
    <property type="entry name" value="CNT_C_dom"/>
</dbReference>
<keyword evidence="5 7" id="KW-1133">Transmembrane helix</keyword>
<feature type="domain" description="Concentrative nucleoside transporter N-terminal" evidence="8">
    <location>
        <begin position="141"/>
        <end position="211"/>
    </location>
</feature>
<feature type="transmembrane region" description="Helical" evidence="7">
    <location>
        <begin position="190"/>
        <end position="209"/>
    </location>
</feature>
<dbReference type="Proteomes" id="UP000799118">
    <property type="component" value="Unassembled WGS sequence"/>
</dbReference>
<evidence type="ECO:0000313" key="12">
    <source>
        <dbReference type="Proteomes" id="UP000799118"/>
    </source>
</evidence>
<dbReference type="InterPro" id="IPR002668">
    <property type="entry name" value="CNT_N_dom"/>
</dbReference>
<evidence type="ECO:0000313" key="11">
    <source>
        <dbReference type="EMBL" id="KAE9399090.1"/>
    </source>
</evidence>
<gene>
    <name evidence="11" type="ORF">BT96DRAFT_994211</name>
</gene>
<dbReference type="AlphaFoldDB" id="A0A6A4HMX2"/>
<dbReference type="OrthoDB" id="6075923at2759"/>
<organism evidence="11 12">
    <name type="scientific">Gymnopus androsaceus JB14</name>
    <dbReference type="NCBI Taxonomy" id="1447944"/>
    <lineage>
        <taxon>Eukaryota</taxon>
        <taxon>Fungi</taxon>
        <taxon>Dikarya</taxon>
        <taxon>Basidiomycota</taxon>
        <taxon>Agaricomycotina</taxon>
        <taxon>Agaricomycetes</taxon>
        <taxon>Agaricomycetidae</taxon>
        <taxon>Agaricales</taxon>
        <taxon>Marasmiineae</taxon>
        <taxon>Omphalotaceae</taxon>
        <taxon>Gymnopus</taxon>
    </lineage>
</organism>
<protein>
    <recommendedName>
        <fullName evidence="13">H+/nucleoside cotransporter</fullName>
    </recommendedName>
</protein>
<keyword evidence="3" id="KW-1003">Cell membrane</keyword>
<keyword evidence="4 7" id="KW-0812">Transmembrane</keyword>
<dbReference type="EMBL" id="ML769473">
    <property type="protein sequence ID" value="KAE9399090.1"/>
    <property type="molecule type" value="Genomic_DNA"/>
</dbReference>
<evidence type="ECO:0000256" key="1">
    <source>
        <dbReference type="ARBA" id="ARBA00004651"/>
    </source>
</evidence>
<accession>A0A6A4HMX2</accession>
<feature type="domain" description="Concentrative nucleoside transporter C-terminal" evidence="9">
    <location>
        <begin position="325"/>
        <end position="502"/>
    </location>
</feature>
<keyword evidence="12" id="KW-1185">Reference proteome</keyword>
<feature type="transmembrane region" description="Helical" evidence="7">
    <location>
        <begin position="103"/>
        <end position="126"/>
    </location>
</feature>
<feature type="transmembrane region" description="Helical" evidence="7">
    <location>
        <begin position="25"/>
        <end position="50"/>
    </location>
</feature>
<feature type="transmembrane region" description="Helical" evidence="7">
    <location>
        <begin position="459"/>
        <end position="483"/>
    </location>
</feature>
<feature type="domain" description="Nucleoside transporter/FeoB GTPase Gate" evidence="10">
    <location>
        <begin position="222"/>
        <end position="319"/>
    </location>
</feature>
<dbReference type="InterPro" id="IPR011642">
    <property type="entry name" value="Gate_dom"/>
</dbReference>
<dbReference type="Pfam" id="PF01773">
    <property type="entry name" value="Nucleos_tra2_N"/>
    <property type="match status" value="1"/>
</dbReference>
<evidence type="ECO:0000256" key="7">
    <source>
        <dbReference type="SAM" id="Phobius"/>
    </source>
</evidence>
<evidence type="ECO:0008006" key="13">
    <source>
        <dbReference type="Google" id="ProtNLM"/>
    </source>
</evidence>